<keyword evidence="1" id="KW-0677">Repeat</keyword>
<dbReference type="SMART" id="SM00382">
    <property type="entry name" value="AAA"/>
    <property type="match status" value="2"/>
</dbReference>
<dbReference type="RefSeq" id="WP_005396998.1">
    <property type="nucleotide sequence ID" value="NZ_JH601088.1"/>
</dbReference>
<gene>
    <name evidence="5" type="ORF">HMPREF9709_00145</name>
</gene>
<protein>
    <recommendedName>
        <fullName evidence="4">ABC transporter domain-containing protein</fullName>
    </recommendedName>
</protein>
<dbReference type="CDD" id="cd03221">
    <property type="entry name" value="ABCF_EF-3"/>
    <property type="match status" value="2"/>
</dbReference>
<dbReference type="EMBL" id="AGEI01000003">
    <property type="protein sequence ID" value="EHR36049.1"/>
    <property type="molecule type" value="Genomic_DNA"/>
</dbReference>
<reference evidence="5 6" key="1">
    <citation type="submission" date="2012-01" db="EMBL/GenBank/DDBJ databases">
        <title>The Genome Sequence of Helcococcus kunzii ATCC 51366.</title>
        <authorList>
            <consortium name="The Broad Institute Genome Sequencing Platform"/>
            <person name="Earl A."/>
            <person name="Ward D."/>
            <person name="Feldgarden M."/>
            <person name="Gevers D."/>
            <person name="Huys G."/>
            <person name="Young S.K."/>
            <person name="Zeng Q."/>
            <person name="Gargeya S."/>
            <person name="Fitzgerald M."/>
            <person name="Haas B."/>
            <person name="Abouelleil A."/>
            <person name="Alvarado L."/>
            <person name="Arachchi H.M."/>
            <person name="Berlin A."/>
            <person name="Chapman S.B."/>
            <person name="Gearin G."/>
            <person name="Goldberg J."/>
            <person name="Griggs A."/>
            <person name="Gujja S."/>
            <person name="Hansen M."/>
            <person name="Heiman D."/>
            <person name="Howarth C."/>
            <person name="Larimer J."/>
            <person name="Lui A."/>
            <person name="MacDonald P.J.P."/>
            <person name="McCowen C."/>
            <person name="Montmayeur A."/>
            <person name="Murphy C."/>
            <person name="Neiman D."/>
            <person name="Pearson M."/>
            <person name="Priest M."/>
            <person name="Roberts A."/>
            <person name="Saif S."/>
            <person name="Shea T."/>
            <person name="Sisk P."/>
            <person name="Stolte C."/>
            <person name="Sykes S."/>
            <person name="Wortman J."/>
            <person name="Nusbaum C."/>
            <person name="Birren B."/>
        </authorList>
    </citation>
    <scope>NUCLEOTIDE SEQUENCE [LARGE SCALE GENOMIC DNA]</scope>
    <source>
        <strain evidence="5 6">ATCC 51366</strain>
    </source>
</reference>
<dbReference type="InterPro" id="IPR050611">
    <property type="entry name" value="ABCF"/>
</dbReference>
<evidence type="ECO:0000313" key="5">
    <source>
        <dbReference type="EMBL" id="EHR36049.1"/>
    </source>
</evidence>
<proteinExistence type="predicted"/>
<keyword evidence="6" id="KW-1185">Reference proteome</keyword>
<dbReference type="GO" id="GO:0005524">
    <property type="term" value="F:ATP binding"/>
    <property type="evidence" value="ECO:0007669"/>
    <property type="project" value="UniProtKB-KW"/>
</dbReference>
<dbReference type="GO" id="GO:0016887">
    <property type="term" value="F:ATP hydrolysis activity"/>
    <property type="evidence" value="ECO:0007669"/>
    <property type="project" value="InterPro"/>
</dbReference>
<feature type="domain" description="ABC transporter" evidence="4">
    <location>
        <begin position="2"/>
        <end position="225"/>
    </location>
</feature>
<evidence type="ECO:0000256" key="3">
    <source>
        <dbReference type="ARBA" id="ARBA00022840"/>
    </source>
</evidence>
<evidence type="ECO:0000313" key="6">
    <source>
        <dbReference type="Proteomes" id="UP000004191"/>
    </source>
</evidence>
<dbReference type="PROSITE" id="PS50893">
    <property type="entry name" value="ABC_TRANSPORTER_2"/>
    <property type="match status" value="1"/>
</dbReference>
<dbReference type="Pfam" id="PF00005">
    <property type="entry name" value="ABC_tran"/>
    <property type="match status" value="2"/>
</dbReference>
<accession>H3NLG8</accession>
<dbReference type="GeneID" id="96998167"/>
<evidence type="ECO:0000256" key="2">
    <source>
        <dbReference type="ARBA" id="ARBA00022741"/>
    </source>
</evidence>
<organism evidence="5 6">
    <name type="scientific">Helcococcus kunzii ATCC 51366</name>
    <dbReference type="NCBI Taxonomy" id="883114"/>
    <lineage>
        <taxon>Bacteria</taxon>
        <taxon>Bacillati</taxon>
        <taxon>Bacillota</taxon>
        <taxon>Tissierellia</taxon>
        <taxon>Tissierellales</taxon>
        <taxon>Peptoniphilaceae</taxon>
        <taxon>Helcococcus</taxon>
    </lineage>
</organism>
<dbReference type="SUPFAM" id="SSF52540">
    <property type="entry name" value="P-loop containing nucleoside triphosphate hydrolases"/>
    <property type="match status" value="2"/>
</dbReference>
<dbReference type="PATRIC" id="fig|883114.3.peg.146"/>
<dbReference type="InterPro" id="IPR027417">
    <property type="entry name" value="P-loop_NTPase"/>
</dbReference>
<name>H3NLG8_9FIRM</name>
<dbReference type="Gene3D" id="3.40.50.300">
    <property type="entry name" value="P-loop containing nucleotide triphosphate hydrolases"/>
    <property type="match status" value="2"/>
</dbReference>
<dbReference type="PANTHER" id="PTHR19211:SF14">
    <property type="entry name" value="ATP-BINDING CASSETTE SUB-FAMILY F MEMBER 1"/>
    <property type="match status" value="1"/>
</dbReference>
<dbReference type="PANTHER" id="PTHR19211">
    <property type="entry name" value="ATP-BINDING TRANSPORT PROTEIN-RELATED"/>
    <property type="match status" value="1"/>
</dbReference>
<dbReference type="OrthoDB" id="9801441at2"/>
<dbReference type="eggNOG" id="COG0488">
    <property type="taxonomic scope" value="Bacteria"/>
</dbReference>
<sequence>MLQINNLSLYLLEDLRPLLENFTFSLNKSDKIALIGEEGNGKSMLIKAIYDKNMIEDICSISGEIYSDNEKISYLPQSIDDEVLRKTTEEYLYENVPLDIFDYNLFYKLIGEFNFDEELISREKYISTLSGGERIKYILLIEMLKSPTLLLMDEPSNDLDLDSVEWLEDFMKDLDIPIIFISHDIKLLSNVANRIIHLEQIMRRTKAKHTIVSMTYPEYIEYRSANIYNQTKRANKEQEEFEKKMHRYRKVHDAVEHALRDTKPNNPEVGKNLKDKMHTVKSMGKMLEKEKENLAKAPDYEEAISIDFDENINVPNGKVILDMSLDKLEINGKILSKDIVLKVFGPEKICIIGKNGAGKSTLLKEIIKELENLNLNVGYMPQTYFELKEYDMNALEYLSKTFTKEEHSHISTYLGALSFRREEMYRKIKSLSGGQKAKLFFAKMNLNKCEVLVLDEPTRNLSPLSQPEIINALKSFNGAIISVSHDRNYIKEVCDKTYELDENGLHFLG</sequence>
<evidence type="ECO:0000256" key="1">
    <source>
        <dbReference type="ARBA" id="ARBA00022737"/>
    </source>
</evidence>
<dbReference type="InterPro" id="IPR003439">
    <property type="entry name" value="ABC_transporter-like_ATP-bd"/>
</dbReference>
<dbReference type="Proteomes" id="UP000004191">
    <property type="component" value="Unassembled WGS sequence"/>
</dbReference>
<dbReference type="InterPro" id="IPR003593">
    <property type="entry name" value="AAA+_ATPase"/>
</dbReference>
<comment type="caution">
    <text evidence="5">The sequence shown here is derived from an EMBL/GenBank/DDBJ whole genome shotgun (WGS) entry which is preliminary data.</text>
</comment>
<dbReference type="STRING" id="883114.HMPREF9709_00145"/>
<evidence type="ECO:0000259" key="4">
    <source>
        <dbReference type="PROSITE" id="PS50893"/>
    </source>
</evidence>
<dbReference type="HOGENOM" id="CLU_000604_36_0_9"/>
<keyword evidence="2" id="KW-0547">Nucleotide-binding</keyword>
<dbReference type="AlphaFoldDB" id="H3NLG8"/>
<keyword evidence="3" id="KW-0067">ATP-binding</keyword>